<feature type="region of interest" description="Disordered" evidence="1">
    <location>
        <begin position="82"/>
        <end position="112"/>
    </location>
</feature>
<evidence type="ECO:0000313" key="3">
    <source>
        <dbReference type="EMBL" id="KAL1493788.1"/>
    </source>
</evidence>
<evidence type="ECO:0000256" key="1">
    <source>
        <dbReference type="SAM" id="MobiDB-lite"/>
    </source>
</evidence>
<evidence type="ECO:0000313" key="4">
    <source>
        <dbReference type="Proteomes" id="UP001566132"/>
    </source>
</evidence>
<feature type="domain" description="Retrotransposon gag" evidence="2">
    <location>
        <begin position="206"/>
        <end position="280"/>
    </location>
</feature>
<protein>
    <recommendedName>
        <fullName evidence="2">Retrotransposon gag domain-containing protein</fullName>
    </recommendedName>
</protein>
<proteinExistence type="predicted"/>
<dbReference type="InterPro" id="IPR005162">
    <property type="entry name" value="Retrotrans_gag_dom"/>
</dbReference>
<name>A0ABD1EGH5_HYPHA</name>
<dbReference type="PANTHER" id="PTHR33194">
    <property type="entry name" value="ZINC KNUCKLE DOMAINCONTAINING PROTEIN"/>
    <property type="match status" value="1"/>
</dbReference>
<keyword evidence="4" id="KW-1185">Reference proteome</keyword>
<sequence>MEDGEPQQIFEEINNFRSNLAKDSKERCVDSKITDKKWQILKTLHRKYNDCARKPSKDFTKYEPHIAKLLDDCIKILKQRKESISRQETSEDDSVFLPATDNTSRQQGPPTLQTTTINAQEIPTPTPFQRQVRKDTKPNIVTMDETSATLLDANNQFTHPATPRFIEPPTYNPSTDCPTVFLKKYDRAGNCNRWNDICRISYLEQYLEGSAVGWFEAYRNNPSNLDKNWETIKTDFRAEFMEGSQQSLYLKQFQQKTQGSNETIRHYYYELLNLANEADPQMPFEEFRKQTTHLVLPILPSAERTQHEPRKNEGIDTKINNAHESVLARQLAVMDIQDTTYRPPFTHYPSYNPERRYYNEPRRDYYRSNNYTQNGNYRRRPFREDWNRRDNREDTRRHNNNNPRNNQGDSRPPLPNTRSRDGKPRCQDCNKDGHYKCGGTPQNNQIITTPKNPNE</sequence>
<accession>A0ABD1EGH5</accession>
<dbReference type="Pfam" id="PF03732">
    <property type="entry name" value="Retrotrans_gag"/>
    <property type="match status" value="1"/>
</dbReference>
<feature type="compositionally biased region" description="Polar residues" evidence="1">
    <location>
        <begin position="367"/>
        <end position="376"/>
    </location>
</feature>
<dbReference type="AlphaFoldDB" id="A0ABD1EGH5"/>
<dbReference type="Proteomes" id="UP001566132">
    <property type="component" value="Unassembled WGS sequence"/>
</dbReference>
<organism evidence="3 4">
    <name type="scientific">Hypothenemus hampei</name>
    <name type="common">Coffee berry borer</name>
    <dbReference type="NCBI Taxonomy" id="57062"/>
    <lineage>
        <taxon>Eukaryota</taxon>
        <taxon>Metazoa</taxon>
        <taxon>Ecdysozoa</taxon>
        <taxon>Arthropoda</taxon>
        <taxon>Hexapoda</taxon>
        <taxon>Insecta</taxon>
        <taxon>Pterygota</taxon>
        <taxon>Neoptera</taxon>
        <taxon>Endopterygota</taxon>
        <taxon>Coleoptera</taxon>
        <taxon>Polyphaga</taxon>
        <taxon>Cucujiformia</taxon>
        <taxon>Curculionidae</taxon>
        <taxon>Scolytinae</taxon>
        <taxon>Hypothenemus</taxon>
    </lineage>
</organism>
<feature type="region of interest" description="Disordered" evidence="1">
    <location>
        <begin position="341"/>
        <end position="455"/>
    </location>
</feature>
<dbReference type="PANTHER" id="PTHR33194:SF4">
    <property type="entry name" value="CCHC-TYPE DOMAIN-CONTAINING PROTEIN"/>
    <property type="match status" value="1"/>
</dbReference>
<feature type="compositionally biased region" description="Polar residues" evidence="1">
    <location>
        <begin position="440"/>
        <end position="455"/>
    </location>
</feature>
<dbReference type="EMBL" id="JBDJPC010000007">
    <property type="protein sequence ID" value="KAL1493788.1"/>
    <property type="molecule type" value="Genomic_DNA"/>
</dbReference>
<feature type="compositionally biased region" description="Polar residues" evidence="1">
    <location>
        <begin position="100"/>
        <end position="112"/>
    </location>
</feature>
<evidence type="ECO:0000259" key="2">
    <source>
        <dbReference type="Pfam" id="PF03732"/>
    </source>
</evidence>
<gene>
    <name evidence="3" type="ORF">ABEB36_009477</name>
</gene>
<reference evidence="3 4" key="1">
    <citation type="submission" date="2024-05" db="EMBL/GenBank/DDBJ databases">
        <title>Genetic variation in Jamaican populations of the coffee berry borer (Hypothenemus hampei).</title>
        <authorList>
            <person name="Errbii M."/>
            <person name="Myrie A."/>
        </authorList>
    </citation>
    <scope>NUCLEOTIDE SEQUENCE [LARGE SCALE GENOMIC DNA]</scope>
    <source>
        <strain evidence="3">JA-Hopewell-2020-01-JO</strain>
        <tissue evidence="3">Whole body</tissue>
    </source>
</reference>
<feature type="compositionally biased region" description="Basic and acidic residues" evidence="1">
    <location>
        <begin position="353"/>
        <end position="366"/>
    </location>
</feature>
<feature type="compositionally biased region" description="Basic and acidic residues" evidence="1">
    <location>
        <begin position="418"/>
        <end position="435"/>
    </location>
</feature>
<comment type="caution">
    <text evidence="3">The sequence shown here is derived from an EMBL/GenBank/DDBJ whole genome shotgun (WGS) entry which is preliminary data.</text>
</comment>
<feature type="compositionally biased region" description="Basic and acidic residues" evidence="1">
    <location>
        <begin position="382"/>
        <end position="397"/>
    </location>
</feature>